<proteinExistence type="predicted"/>
<protein>
    <submittedName>
        <fullName evidence="1">Uncharacterized protein</fullName>
    </submittedName>
</protein>
<dbReference type="RefSeq" id="WP_245933114.1">
    <property type="nucleotide sequence ID" value="NZ_OGTP01000016.1"/>
</dbReference>
<keyword evidence="2" id="KW-1185">Reference proteome</keyword>
<dbReference type="Proteomes" id="UP000238169">
    <property type="component" value="Unassembled WGS sequence"/>
</dbReference>
<evidence type="ECO:0000313" key="1">
    <source>
        <dbReference type="EMBL" id="SPB17032.1"/>
    </source>
</evidence>
<name>A0A2U3IA91_9BURK</name>
<dbReference type="EMBL" id="OGTP01000016">
    <property type="protein sequence ID" value="SPB17032.1"/>
    <property type="molecule type" value="Genomic_DNA"/>
</dbReference>
<gene>
    <name evidence="1" type="ORF">NOV72_04233</name>
</gene>
<organism evidence="1 2">
    <name type="scientific">Caballeronia novacaledonica</name>
    <dbReference type="NCBI Taxonomy" id="1544861"/>
    <lineage>
        <taxon>Bacteria</taxon>
        <taxon>Pseudomonadati</taxon>
        <taxon>Pseudomonadota</taxon>
        <taxon>Betaproteobacteria</taxon>
        <taxon>Burkholderiales</taxon>
        <taxon>Burkholderiaceae</taxon>
        <taxon>Caballeronia</taxon>
    </lineage>
</organism>
<reference evidence="2" key="1">
    <citation type="submission" date="2018-01" db="EMBL/GenBank/DDBJ databases">
        <authorList>
            <person name="Peeters C."/>
        </authorList>
    </citation>
    <scope>NUCLEOTIDE SEQUENCE [LARGE SCALE GENOMIC DNA]</scope>
</reference>
<dbReference type="AlphaFoldDB" id="A0A2U3IA91"/>
<evidence type="ECO:0000313" key="2">
    <source>
        <dbReference type="Proteomes" id="UP000238169"/>
    </source>
</evidence>
<accession>A0A2U3IA91</accession>
<sequence>MEKTDQLVRLNIGAVPDELDITDWVLMVGDLLYMLIRSNGEVSYVYVPLDFHLLRSVQDSGTREEDGLYRDIRGEPTPLATYLVLVFLDRKVPVSAIRRELGIDEVTMKRLLEVWKGVDGGIDRKHMLRLLRLLAFDGYR</sequence>